<dbReference type="Proteomes" id="UP000034181">
    <property type="component" value="Unassembled WGS sequence"/>
</dbReference>
<evidence type="ECO:0000313" key="1">
    <source>
        <dbReference type="EMBL" id="KKQ74691.1"/>
    </source>
</evidence>
<accession>A0A0G0NC77</accession>
<organism evidence="1 2">
    <name type="scientific">Candidatus Woesebacteria bacterium GW2011_GWB1_38_5b</name>
    <dbReference type="NCBI Taxonomy" id="1618569"/>
    <lineage>
        <taxon>Bacteria</taxon>
        <taxon>Candidatus Woeseibacteriota</taxon>
    </lineage>
</organism>
<evidence type="ECO:0000313" key="2">
    <source>
        <dbReference type="Proteomes" id="UP000034181"/>
    </source>
</evidence>
<comment type="caution">
    <text evidence="1">The sequence shown here is derived from an EMBL/GenBank/DDBJ whole genome shotgun (WGS) entry which is preliminary data.</text>
</comment>
<dbReference type="AlphaFoldDB" id="A0A0G0NC77"/>
<sequence length="175" mass="19147">MDVALVSEKTIRIKGKTSTVIVDPTSSMSKSEASTIILTHPEDSTLSEAKVEGSRITIKGPGDYEVGGIKIVAVKVNSGFSYLIDVDDVKLLVGKGSEVMGIYEKIEAFHIAVINADKEFKYSQIPSLDVNVVLVYGEKKEDVVKSLGKNSQKMSKYSVTYDNLPSEMQLIILER</sequence>
<gene>
    <name evidence="1" type="ORF">US96_C0028G0015</name>
</gene>
<dbReference type="Gene3D" id="3.60.15.10">
    <property type="entry name" value="Ribonuclease Z/Hydroxyacylglutathione hydrolase-like"/>
    <property type="match status" value="1"/>
</dbReference>
<name>A0A0G0NC77_9BACT</name>
<dbReference type="EMBL" id="LBUZ01000028">
    <property type="protein sequence ID" value="KKQ74691.1"/>
    <property type="molecule type" value="Genomic_DNA"/>
</dbReference>
<reference evidence="1 2" key="1">
    <citation type="journal article" date="2015" name="Nature">
        <title>rRNA introns, odd ribosomes, and small enigmatic genomes across a large radiation of phyla.</title>
        <authorList>
            <person name="Brown C.T."/>
            <person name="Hug L.A."/>
            <person name="Thomas B.C."/>
            <person name="Sharon I."/>
            <person name="Castelle C.J."/>
            <person name="Singh A."/>
            <person name="Wilkins M.J."/>
            <person name="Williams K.H."/>
            <person name="Banfield J.F."/>
        </authorList>
    </citation>
    <scope>NUCLEOTIDE SEQUENCE [LARGE SCALE GENOMIC DNA]</scope>
</reference>
<dbReference type="InterPro" id="IPR036866">
    <property type="entry name" value="RibonucZ/Hydroxyglut_hydro"/>
</dbReference>
<proteinExistence type="predicted"/>
<protein>
    <submittedName>
        <fullName evidence="1">Uncharacterized protein</fullName>
    </submittedName>
</protein>